<feature type="compositionally biased region" description="Polar residues" evidence="1">
    <location>
        <begin position="34"/>
        <end position="52"/>
    </location>
</feature>
<comment type="caution">
    <text evidence="2">The sequence shown here is derived from an EMBL/GenBank/DDBJ whole genome shotgun (WGS) entry which is preliminary data.</text>
</comment>
<keyword evidence="3" id="KW-1185">Reference proteome</keyword>
<reference evidence="2 3" key="1">
    <citation type="submission" date="2015-05" db="EMBL/GenBank/DDBJ databases">
        <title>Draft genome sequence of Microvirga vignae strain BR3299, a novel nitrogen fixing bacteria isolated from Brazil semi-aired region.</title>
        <authorList>
            <person name="Zilli J.E."/>
            <person name="Passos S.R."/>
            <person name="Leite J."/>
            <person name="Baldani J.I."/>
            <person name="Xavier G.R."/>
            <person name="Rumjaneck N.G."/>
            <person name="Simoes-Araujo J.L."/>
        </authorList>
    </citation>
    <scope>NUCLEOTIDE SEQUENCE [LARGE SCALE GENOMIC DNA]</scope>
    <source>
        <strain evidence="2 3">BR3299</strain>
    </source>
</reference>
<proteinExistence type="predicted"/>
<dbReference type="AlphaFoldDB" id="A0A0H1R817"/>
<sequence>MTDRPIIFSAPMVRALLDGRKTQTRRILKPQPPANVTSAGVVSRSSEGQTDEWSWLSGDPKDCDTWKFEGEFRTRFVPGDRLYVRENWAPLSYSRDLGGSRACKIGEADFAMMIDGHHQHKNGRSQPGLKEYAPGAFDGVKWAPSIHMPRWASRLTLTVTGVKVERLQDISEEDAIAEGVWHGNTFVRFADDIAATTKPGRWFPTARDWYRDLWERLNGPESWDANPWVVAPTFIVHPCNIDQMQEAA</sequence>
<organism evidence="2 3">
    <name type="scientific">Microvirga vignae</name>
    <dbReference type="NCBI Taxonomy" id="1225564"/>
    <lineage>
        <taxon>Bacteria</taxon>
        <taxon>Pseudomonadati</taxon>
        <taxon>Pseudomonadota</taxon>
        <taxon>Alphaproteobacteria</taxon>
        <taxon>Hyphomicrobiales</taxon>
        <taxon>Methylobacteriaceae</taxon>
        <taxon>Microvirga</taxon>
    </lineage>
</organism>
<evidence type="ECO:0000256" key="1">
    <source>
        <dbReference type="SAM" id="MobiDB-lite"/>
    </source>
</evidence>
<accession>A0A0H1R817</accession>
<dbReference type="RefSeq" id="WP_047190773.1">
    <property type="nucleotide sequence ID" value="NZ_LCYG01000055.1"/>
</dbReference>
<evidence type="ECO:0000313" key="3">
    <source>
        <dbReference type="Proteomes" id="UP000035489"/>
    </source>
</evidence>
<evidence type="ECO:0008006" key="4">
    <source>
        <dbReference type="Google" id="ProtNLM"/>
    </source>
</evidence>
<dbReference type="STRING" id="1225564.AA309_19940"/>
<dbReference type="OrthoDB" id="72471at2"/>
<dbReference type="EMBL" id="LCYG01000055">
    <property type="protein sequence ID" value="KLK91375.1"/>
    <property type="molecule type" value="Genomic_DNA"/>
</dbReference>
<dbReference type="PATRIC" id="fig|1225564.3.peg.5296"/>
<dbReference type="Proteomes" id="UP000035489">
    <property type="component" value="Unassembled WGS sequence"/>
</dbReference>
<protein>
    <recommendedName>
        <fullName evidence="4">PmgT domain-containing protein</fullName>
    </recommendedName>
</protein>
<name>A0A0H1R817_9HYPH</name>
<evidence type="ECO:0000313" key="2">
    <source>
        <dbReference type="EMBL" id="KLK91375.1"/>
    </source>
</evidence>
<feature type="region of interest" description="Disordered" evidence="1">
    <location>
        <begin position="31"/>
        <end position="54"/>
    </location>
</feature>
<gene>
    <name evidence="2" type="ORF">AA309_19940</name>
</gene>